<keyword evidence="3" id="KW-1185">Reference proteome</keyword>
<dbReference type="Proteomes" id="UP001341840">
    <property type="component" value="Unassembled WGS sequence"/>
</dbReference>
<evidence type="ECO:0000313" key="3">
    <source>
        <dbReference type="Proteomes" id="UP001341840"/>
    </source>
</evidence>
<accession>A0ABU6WNU7</accession>
<feature type="non-terminal residue" evidence="2">
    <location>
        <position position="101"/>
    </location>
</feature>
<comment type="caution">
    <text evidence="2">The sequence shown here is derived from an EMBL/GenBank/DDBJ whole genome shotgun (WGS) entry which is preliminary data.</text>
</comment>
<name>A0ABU6WNU7_9FABA</name>
<organism evidence="2 3">
    <name type="scientific">Stylosanthes scabra</name>
    <dbReference type="NCBI Taxonomy" id="79078"/>
    <lineage>
        <taxon>Eukaryota</taxon>
        <taxon>Viridiplantae</taxon>
        <taxon>Streptophyta</taxon>
        <taxon>Embryophyta</taxon>
        <taxon>Tracheophyta</taxon>
        <taxon>Spermatophyta</taxon>
        <taxon>Magnoliopsida</taxon>
        <taxon>eudicotyledons</taxon>
        <taxon>Gunneridae</taxon>
        <taxon>Pentapetalae</taxon>
        <taxon>rosids</taxon>
        <taxon>fabids</taxon>
        <taxon>Fabales</taxon>
        <taxon>Fabaceae</taxon>
        <taxon>Papilionoideae</taxon>
        <taxon>50 kb inversion clade</taxon>
        <taxon>dalbergioids sensu lato</taxon>
        <taxon>Dalbergieae</taxon>
        <taxon>Pterocarpus clade</taxon>
        <taxon>Stylosanthes</taxon>
    </lineage>
</organism>
<protein>
    <submittedName>
        <fullName evidence="2">Uncharacterized protein</fullName>
    </submittedName>
</protein>
<reference evidence="2 3" key="1">
    <citation type="journal article" date="2023" name="Plants (Basel)">
        <title>Bridging the Gap: Combining Genomics and Transcriptomics Approaches to Understand Stylosanthes scabra, an Orphan Legume from the Brazilian Caatinga.</title>
        <authorList>
            <person name="Ferreira-Neto J.R.C."/>
            <person name="da Silva M.D."/>
            <person name="Binneck E."/>
            <person name="de Melo N.F."/>
            <person name="da Silva R.H."/>
            <person name="de Melo A.L.T.M."/>
            <person name="Pandolfi V."/>
            <person name="Bustamante F.O."/>
            <person name="Brasileiro-Vidal A.C."/>
            <person name="Benko-Iseppon A.M."/>
        </authorList>
    </citation>
    <scope>NUCLEOTIDE SEQUENCE [LARGE SCALE GENOMIC DNA]</scope>
    <source>
        <tissue evidence="2">Leaves</tissue>
    </source>
</reference>
<sequence>MAKTSRVEREKKSSTHDTPQGDELNAKHREQLHLYVASKAWTYGGDGETVTRWVRRGRWQGTRRERRQGTQPTTTARGTQEKGENDGDGNWRGGVDDDGVE</sequence>
<evidence type="ECO:0000256" key="1">
    <source>
        <dbReference type="SAM" id="MobiDB-lite"/>
    </source>
</evidence>
<proteinExistence type="predicted"/>
<evidence type="ECO:0000313" key="2">
    <source>
        <dbReference type="EMBL" id="MED6187546.1"/>
    </source>
</evidence>
<feature type="compositionally biased region" description="Basic and acidic residues" evidence="1">
    <location>
        <begin position="1"/>
        <end position="15"/>
    </location>
</feature>
<gene>
    <name evidence="2" type="ORF">PIB30_077540</name>
</gene>
<feature type="region of interest" description="Disordered" evidence="1">
    <location>
        <begin position="54"/>
        <end position="101"/>
    </location>
</feature>
<feature type="region of interest" description="Disordered" evidence="1">
    <location>
        <begin position="1"/>
        <end position="29"/>
    </location>
</feature>
<dbReference type="EMBL" id="JASCZI010182288">
    <property type="protein sequence ID" value="MED6187546.1"/>
    <property type="molecule type" value="Genomic_DNA"/>
</dbReference>